<dbReference type="InterPro" id="IPR046496">
    <property type="entry name" value="DUF6589"/>
</dbReference>
<gene>
    <name evidence="2" type="ORF">PACLA_8A071540</name>
</gene>
<accession>A0A7D9E414</accession>
<dbReference type="OrthoDB" id="5971812at2759"/>
<keyword evidence="3" id="KW-1185">Reference proteome</keyword>
<evidence type="ECO:0000259" key="1">
    <source>
        <dbReference type="Pfam" id="PF20231"/>
    </source>
</evidence>
<feature type="domain" description="DUF6589" evidence="1">
    <location>
        <begin position="4"/>
        <end position="413"/>
    </location>
</feature>
<name>A0A7D9E414_PARCT</name>
<evidence type="ECO:0000313" key="3">
    <source>
        <dbReference type="Proteomes" id="UP001152795"/>
    </source>
</evidence>
<sequence>MLFHDENTNEGIEYVMEEINKYVPCSGDEEEKAYLMSQGVVGDQLSIERGINHLLQVANGLNPEERKEGLHMEIADFHAQMKFLQVAFDYFYHPGATSDQCTLFSDRNLINRRNVVEEVKHKFSACKQFFSMEIEARVVAAALNILEMNTIDDKPAENFMPPSLETASLATKREFLKDLSSRIVDKFILHEDKVNTLIKHLENNKGSSDSNGRYPCRYPGCTKTFSHDGKRRISHEKTHGLHEQTSQSTLHNDTSIASKNRDDMLNYQYALLEYGMLFLNFCDALSEGDGERIIRCWKFFLLFLKNDGQRGCKYALEGLTILCQIYALLSPKDAHRLIWNRSVKAKYGLGGNIPLDLALEHYNRVLKEVIKKMGPNASSEKAANRFCKSITVTKQLMDNFDQDCTLFRRSGHHVKKRDIKDLQKVVGELVKCDAFTEQSNRKYKKFAIIPPSLLDKFDLQSMFKWLNEHKKSIFLHKTAR</sequence>
<organism evidence="2 3">
    <name type="scientific">Paramuricea clavata</name>
    <name type="common">Red gorgonian</name>
    <name type="synonym">Violescent sea-whip</name>
    <dbReference type="NCBI Taxonomy" id="317549"/>
    <lineage>
        <taxon>Eukaryota</taxon>
        <taxon>Metazoa</taxon>
        <taxon>Cnidaria</taxon>
        <taxon>Anthozoa</taxon>
        <taxon>Octocorallia</taxon>
        <taxon>Malacalcyonacea</taxon>
        <taxon>Plexauridae</taxon>
        <taxon>Paramuricea</taxon>
    </lineage>
</organism>
<dbReference type="Proteomes" id="UP001152795">
    <property type="component" value="Unassembled WGS sequence"/>
</dbReference>
<evidence type="ECO:0000313" key="2">
    <source>
        <dbReference type="EMBL" id="CAB3999544.1"/>
    </source>
</evidence>
<dbReference type="AlphaFoldDB" id="A0A7D9E414"/>
<proteinExistence type="predicted"/>
<protein>
    <recommendedName>
        <fullName evidence="1">DUF6589 domain-containing protein</fullName>
    </recommendedName>
</protein>
<reference evidence="2" key="1">
    <citation type="submission" date="2020-04" db="EMBL/GenBank/DDBJ databases">
        <authorList>
            <person name="Alioto T."/>
            <person name="Alioto T."/>
            <person name="Gomez Garrido J."/>
        </authorList>
    </citation>
    <scope>NUCLEOTIDE SEQUENCE</scope>
    <source>
        <strain evidence="2">A484AB</strain>
    </source>
</reference>
<dbReference type="Pfam" id="PF20231">
    <property type="entry name" value="DUF6589"/>
    <property type="match status" value="1"/>
</dbReference>
<comment type="caution">
    <text evidence="2">The sequence shown here is derived from an EMBL/GenBank/DDBJ whole genome shotgun (WGS) entry which is preliminary data.</text>
</comment>
<dbReference type="EMBL" id="CACRXK020003612">
    <property type="protein sequence ID" value="CAB3999544.1"/>
    <property type="molecule type" value="Genomic_DNA"/>
</dbReference>